<proteinExistence type="predicted"/>
<evidence type="ECO:0000313" key="2">
    <source>
        <dbReference type="Proteomes" id="UP000234212"/>
    </source>
</evidence>
<protein>
    <submittedName>
        <fullName evidence="1">Uncharacterized protein</fullName>
    </submittedName>
</protein>
<accession>A0AAP8J175</accession>
<sequence>MVYIGAIQTGYAPKTGLPICQQKREENGTVSMAEKEAPVKITFNILKPFSVSNPLSQVYS</sequence>
<name>A0AAP8J175_LACRH</name>
<evidence type="ECO:0000313" key="1">
    <source>
        <dbReference type="EMBL" id="PLA56859.1"/>
    </source>
</evidence>
<reference evidence="1 2" key="1">
    <citation type="submission" date="2017-12" db="EMBL/GenBank/DDBJ databases">
        <title>Phylogenetic diversity of female urinary microbiome.</title>
        <authorList>
            <person name="Thomas-White K."/>
            <person name="Wolfe A.J."/>
        </authorList>
    </citation>
    <scope>NUCLEOTIDE SEQUENCE [LARGE SCALE GENOMIC DNA]</scope>
    <source>
        <strain evidence="1 2">UMB0004</strain>
    </source>
</reference>
<comment type="caution">
    <text evidence="1">The sequence shown here is derived from an EMBL/GenBank/DDBJ whole genome shotgun (WGS) entry which is preliminary data.</text>
</comment>
<dbReference type="Proteomes" id="UP000234212">
    <property type="component" value="Unassembled WGS sequence"/>
</dbReference>
<organism evidence="1 2">
    <name type="scientific">Lacticaseibacillus rhamnosus</name>
    <name type="common">Lactobacillus rhamnosus</name>
    <dbReference type="NCBI Taxonomy" id="47715"/>
    <lineage>
        <taxon>Bacteria</taxon>
        <taxon>Bacillati</taxon>
        <taxon>Bacillota</taxon>
        <taxon>Bacilli</taxon>
        <taxon>Lactobacillales</taxon>
        <taxon>Lactobacillaceae</taxon>
        <taxon>Lacticaseibacillus</taxon>
    </lineage>
</organism>
<dbReference type="AlphaFoldDB" id="A0AAP8J175"/>
<dbReference type="EMBL" id="PKJX01000003">
    <property type="protein sequence ID" value="PLA56859.1"/>
    <property type="molecule type" value="Genomic_DNA"/>
</dbReference>
<gene>
    <name evidence="1" type="ORF">CYJ91_08480</name>
</gene>